<feature type="region of interest" description="Disordered" evidence="3">
    <location>
        <begin position="74"/>
        <end position="114"/>
    </location>
</feature>
<evidence type="ECO:0000313" key="5">
    <source>
        <dbReference type="EMBL" id="PHJ21218.1"/>
    </source>
</evidence>
<dbReference type="GO" id="GO:0008623">
    <property type="term" value="C:CHRAC"/>
    <property type="evidence" value="ECO:0007669"/>
    <property type="project" value="TreeGrafter"/>
</dbReference>
<dbReference type="GO" id="GO:0031507">
    <property type="term" value="P:heterochromatin formation"/>
    <property type="evidence" value="ECO:0007669"/>
    <property type="project" value="TreeGrafter"/>
</dbReference>
<comment type="subcellular location">
    <subcellularLocation>
        <location evidence="1">Nucleus</location>
    </subcellularLocation>
</comment>
<dbReference type="RefSeq" id="XP_067922902.1">
    <property type="nucleotide sequence ID" value="XM_068065117.1"/>
</dbReference>
<evidence type="ECO:0000313" key="6">
    <source>
        <dbReference type="Proteomes" id="UP000221165"/>
    </source>
</evidence>
<reference evidence="5 6" key="1">
    <citation type="journal article" date="2017" name="Int. J. Parasitol.">
        <title>The genome of the protozoan parasite Cystoisospora suis and a reverse vaccinology approach to identify vaccine candidates.</title>
        <authorList>
            <person name="Palmieri N."/>
            <person name="Shrestha A."/>
            <person name="Ruttkowski B."/>
            <person name="Beck T."/>
            <person name="Vogl C."/>
            <person name="Tomley F."/>
            <person name="Blake D.P."/>
            <person name="Joachim A."/>
        </authorList>
    </citation>
    <scope>NUCLEOTIDE SEQUENCE [LARGE SCALE GENOMIC DNA]</scope>
    <source>
        <strain evidence="5 6">Wien I</strain>
    </source>
</reference>
<dbReference type="SUPFAM" id="SSF47113">
    <property type="entry name" value="Histone-fold"/>
    <property type="match status" value="1"/>
</dbReference>
<dbReference type="InterPro" id="IPR051377">
    <property type="entry name" value="DNA_Pol-Epsilon_Subunit"/>
</dbReference>
<dbReference type="OrthoDB" id="666592at2759"/>
<dbReference type="AlphaFoldDB" id="A0A2C6KYS0"/>
<dbReference type="GeneID" id="94428328"/>
<dbReference type="Proteomes" id="UP000221165">
    <property type="component" value="Unassembled WGS sequence"/>
</dbReference>
<accession>A0A2C6KYS0</accession>
<dbReference type="CDD" id="cd22928">
    <property type="entry name" value="HFD_POLE3_DPB4"/>
    <property type="match status" value="1"/>
</dbReference>
<comment type="caution">
    <text evidence="5">The sequence shown here is derived from an EMBL/GenBank/DDBJ whole genome shotgun (WGS) entry which is preliminary data.</text>
</comment>
<dbReference type="GO" id="GO:0046982">
    <property type="term" value="F:protein heterodimerization activity"/>
    <property type="evidence" value="ECO:0007669"/>
    <property type="project" value="InterPro"/>
</dbReference>
<dbReference type="GO" id="GO:0006974">
    <property type="term" value="P:DNA damage response"/>
    <property type="evidence" value="ECO:0007669"/>
    <property type="project" value="TreeGrafter"/>
</dbReference>
<organism evidence="5 6">
    <name type="scientific">Cystoisospora suis</name>
    <dbReference type="NCBI Taxonomy" id="483139"/>
    <lineage>
        <taxon>Eukaryota</taxon>
        <taxon>Sar</taxon>
        <taxon>Alveolata</taxon>
        <taxon>Apicomplexa</taxon>
        <taxon>Conoidasida</taxon>
        <taxon>Coccidia</taxon>
        <taxon>Eucoccidiorida</taxon>
        <taxon>Eimeriorina</taxon>
        <taxon>Sarcocystidae</taxon>
        <taxon>Cystoisospora</taxon>
    </lineage>
</organism>
<gene>
    <name evidence="5" type="ORF">CSUI_004936</name>
</gene>
<feature type="region of interest" description="Disordered" evidence="3">
    <location>
        <begin position="195"/>
        <end position="276"/>
    </location>
</feature>
<dbReference type="GO" id="GO:0008622">
    <property type="term" value="C:epsilon DNA polymerase complex"/>
    <property type="evidence" value="ECO:0007669"/>
    <property type="project" value="TreeGrafter"/>
</dbReference>
<dbReference type="GO" id="GO:0006272">
    <property type="term" value="P:leading strand elongation"/>
    <property type="evidence" value="ECO:0007669"/>
    <property type="project" value="TreeGrafter"/>
</dbReference>
<evidence type="ECO:0000259" key="4">
    <source>
        <dbReference type="Pfam" id="PF00808"/>
    </source>
</evidence>
<evidence type="ECO:0000256" key="1">
    <source>
        <dbReference type="ARBA" id="ARBA00004123"/>
    </source>
</evidence>
<name>A0A2C6KYS0_9APIC</name>
<dbReference type="PANTHER" id="PTHR46172:SF1">
    <property type="entry name" value="DNA POLYMERASE EPSILON SUBUNIT 3"/>
    <property type="match status" value="1"/>
</dbReference>
<dbReference type="Pfam" id="PF00808">
    <property type="entry name" value="CBFD_NFYB_HMF"/>
    <property type="match status" value="1"/>
</dbReference>
<feature type="compositionally biased region" description="Polar residues" evidence="3">
    <location>
        <begin position="91"/>
        <end position="100"/>
    </location>
</feature>
<sequence>MFGPIRTFGFEWSSGLASSLALATYRSDKTCLRPCGFLVSSLRKRHKSIEYCRRTTVECRTAHLVLPRPSLSETKMEAEDSLRDTARDTSPLDSAHTSRSSQHRSGRAEKGGPDLLQLPKAHVVRIVKSVLPPNVRLNSAAATAFNRCSAVFLLALADASSAACAGKRKTVQPSDVLAGLRSLGFDSIADTIEEKMRSDTDMERKGGAPTILDPAASTSEPPVADEGVNNVEGDANNPVHESPSGNQDRGQDDESSAEEETSSEDEGEGAVEANDAFEAIMEVVDDVLADEGSQVQNAQPDPYLF</sequence>
<protein>
    <submittedName>
        <fullName evidence="5">Nf-yb1 protein</fullName>
    </submittedName>
</protein>
<keyword evidence="6" id="KW-1185">Reference proteome</keyword>
<dbReference type="InterPro" id="IPR003958">
    <property type="entry name" value="CBFA_NFYB_domain"/>
</dbReference>
<keyword evidence="2" id="KW-0539">Nucleus</keyword>
<dbReference type="GO" id="GO:0031490">
    <property type="term" value="F:chromatin DNA binding"/>
    <property type="evidence" value="ECO:0007669"/>
    <property type="project" value="TreeGrafter"/>
</dbReference>
<feature type="compositionally biased region" description="Basic and acidic residues" evidence="3">
    <location>
        <begin position="74"/>
        <end position="87"/>
    </location>
</feature>
<evidence type="ECO:0000256" key="2">
    <source>
        <dbReference type="ARBA" id="ARBA00023242"/>
    </source>
</evidence>
<dbReference type="EMBL" id="MIGC01002365">
    <property type="protein sequence ID" value="PHJ21218.1"/>
    <property type="molecule type" value="Genomic_DNA"/>
</dbReference>
<evidence type="ECO:0000256" key="3">
    <source>
        <dbReference type="SAM" id="MobiDB-lite"/>
    </source>
</evidence>
<feature type="domain" description="Transcription factor CBF/NF-Y/archaeal histone" evidence="4">
    <location>
        <begin position="117"/>
        <end position="177"/>
    </location>
</feature>
<dbReference type="InterPro" id="IPR009072">
    <property type="entry name" value="Histone-fold"/>
</dbReference>
<dbReference type="Gene3D" id="1.10.20.10">
    <property type="entry name" value="Histone, subunit A"/>
    <property type="match status" value="1"/>
</dbReference>
<proteinExistence type="predicted"/>
<feature type="compositionally biased region" description="Basic and acidic residues" evidence="3">
    <location>
        <begin position="195"/>
        <end position="206"/>
    </location>
</feature>
<feature type="compositionally biased region" description="Acidic residues" evidence="3">
    <location>
        <begin position="251"/>
        <end position="269"/>
    </location>
</feature>
<dbReference type="VEuPathDB" id="ToxoDB:CSUI_004936"/>
<dbReference type="PANTHER" id="PTHR46172">
    <property type="entry name" value="DNA POLYMERASE EPSILON SUBUNIT 3"/>
    <property type="match status" value="1"/>
</dbReference>